<evidence type="ECO:0000256" key="2">
    <source>
        <dbReference type="ARBA" id="ARBA00023277"/>
    </source>
</evidence>
<keyword evidence="5" id="KW-1185">Reference proteome</keyword>
<dbReference type="NCBIfam" id="NF003915">
    <property type="entry name" value="PRK05441.1"/>
    <property type="match status" value="1"/>
</dbReference>
<evidence type="ECO:0000259" key="3">
    <source>
        <dbReference type="PROSITE" id="PS51464"/>
    </source>
</evidence>
<dbReference type="PANTHER" id="PTHR10088">
    <property type="entry name" value="GLUCOKINASE REGULATORY PROTEIN"/>
    <property type="match status" value="1"/>
</dbReference>
<proteinExistence type="predicted"/>
<dbReference type="EMBL" id="JAUSVF010000001">
    <property type="protein sequence ID" value="MDQ0318315.1"/>
    <property type="molecule type" value="Genomic_DNA"/>
</dbReference>
<dbReference type="RefSeq" id="WP_307226266.1">
    <property type="nucleotide sequence ID" value="NZ_JAUSVF010000001.1"/>
</dbReference>
<accession>A0ABU0BJ78</accession>
<name>A0ABU0BJ78_9HYPH</name>
<gene>
    <name evidence="4" type="ORF">QO002_000453</name>
</gene>
<dbReference type="InterPro" id="IPR040190">
    <property type="entry name" value="MURQ/GCKR"/>
</dbReference>
<dbReference type="SUPFAM" id="SSF53697">
    <property type="entry name" value="SIS domain"/>
    <property type="match status" value="1"/>
</dbReference>
<keyword evidence="1 4" id="KW-0456">Lyase</keyword>
<comment type="caution">
    <text evidence="4">The sequence shown here is derived from an EMBL/GenBank/DDBJ whole genome shotgun (WGS) entry which is preliminary data.</text>
</comment>
<dbReference type="PROSITE" id="PS51464">
    <property type="entry name" value="SIS"/>
    <property type="match status" value="1"/>
</dbReference>
<dbReference type="Gene3D" id="1.10.8.1080">
    <property type="match status" value="1"/>
</dbReference>
<organism evidence="4 5">
    <name type="scientific">Pararhizobium capsulatum DSM 1112</name>
    <dbReference type="NCBI Taxonomy" id="1121113"/>
    <lineage>
        <taxon>Bacteria</taxon>
        <taxon>Pseudomonadati</taxon>
        <taxon>Pseudomonadota</taxon>
        <taxon>Alphaproteobacteria</taxon>
        <taxon>Hyphomicrobiales</taxon>
        <taxon>Rhizobiaceae</taxon>
        <taxon>Rhizobium/Agrobacterium group</taxon>
        <taxon>Pararhizobium</taxon>
    </lineage>
</organism>
<sequence>MPSVKTEECHDKAIGLDVAHPAIVLRLLASGQQAAAKVVDDAIESIAAAAEIAAEVLSAGGRLAYAGAGSSGLMAMADALELPGTYGIAHDKIVVLLAGGAASLTDLAGGYEDDIELARNDVINAGIGKGDCLVAVSASGSTPYALAALEEARSRGARVIGMANNPGAALFADAEVSILLQTPPEVVSGSTRMGAGTAQKIAFNMFSTLVGIQLGHVYDGHMVNLKADNIKLRGRAVRIVSDIAGIGSTEAGHHLNTASGSVKIAILLAAGADTVAAAQAALDGARQNLRKALEVFASQG</sequence>
<reference evidence="4 5" key="1">
    <citation type="submission" date="2023-07" db="EMBL/GenBank/DDBJ databases">
        <title>Genomic Encyclopedia of Type Strains, Phase IV (KMG-IV): sequencing the most valuable type-strain genomes for metagenomic binning, comparative biology and taxonomic classification.</title>
        <authorList>
            <person name="Goeker M."/>
        </authorList>
    </citation>
    <scope>NUCLEOTIDE SEQUENCE [LARGE SCALE GENOMIC DNA]</scope>
    <source>
        <strain evidence="4 5">DSM 1112</strain>
    </source>
</reference>
<evidence type="ECO:0000313" key="4">
    <source>
        <dbReference type="EMBL" id="MDQ0318315.1"/>
    </source>
</evidence>
<dbReference type="PANTHER" id="PTHR10088:SF4">
    <property type="entry name" value="GLUCOKINASE REGULATORY PROTEIN"/>
    <property type="match status" value="1"/>
</dbReference>
<dbReference type="EC" id="4.2.1.126" evidence="4"/>
<evidence type="ECO:0000256" key="1">
    <source>
        <dbReference type="ARBA" id="ARBA00023239"/>
    </source>
</evidence>
<feature type="domain" description="SIS" evidence="3">
    <location>
        <begin position="53"/>
        <end position="216"/>
    </location>
</feature>
<dbReference type="InterPro" id="IPR005488">
    <property type="entry name" value="Etherase_MurQ"/>
</dbReference>
<dbReference type="InterPro" id="IPR001347">
    <property type="entry name" value="SIS_dom"/>
</dbReference>
<dbReference type="GO" id="GO:0016829">
    <property type="term" value="F:lyase activity"/>
    <property type="evidence" value="ECO:0007669"/>
    <property type="project" value="UniProtKB-KW"/>
</dbReference>
<dbReference type="Pfam" id="PF13580">
    <property type="entry name" value="SIS_2"/>
    <property type="match status" value="1"/>
</dbReference>
<dbReference type="InterPro" id="IPR046348">
    <property type="entry name" value="SIS_dom_sf"/>
</dbReference>
<dbReference type="Proteomes" id="UP001230207">
    <property type="component" value="Unassembled WGS sequence"/>
</dbReference>
<keyword evidence="2" id="KW-0119">Carbohydrate metabolism</keyword>
<dbReference type="CDD" id="cd05007">
    <property type="entry name" value="SIS_Etherase"/>
    <property type="match status" value="1"/>
</dbReference>
<protein>
    <submittedName>
        <fullName evidence="4">N-acetylmuramic acid 6-phosphate etherase</fullName>
        <ecNumber evidence="4">4.2.1.126</ecNumber>
    </submittedName>
</protein>
<dbReference type="Gene3D" id="3.40.50.10490">
    <property type="entry name" value="Glucose-6-phosphate isomerase like protein, domain 1"/>
    <property type="match status" value="1"/>
</dbReference>
<evidence type="ECO:0000313" key="5">
    <source>
        <dbReference type="Proteomes" id="UP001230207"/>
    </source>
</evidence>